<protein>
    <recommendedName>
        <fullName evidence="3">Transcription factor MYC/MYB N-terminal domain-containing protein</fullName>
    </recommendedName>
</protein>
<evidence type="ECO:0000256" key="2">
    <source>
        <dbReference type="ARBA" id="ARBA00023163"/>
    </source>
</evidence>
<reference evidence="5" key="1">
    <citation type="journal article" date="2013" name="Science">
        <title>The Amborella genome and the evolution of flowering plants.</title>
        <authorList>
            <consortium name="Amborella Genome Project"/>
        </authorList>
    </citation>
    <scope>NUCLEOTIDE SEQUENCE [LARGE SCALE GENOMIC DNA]</scope>
</reference>
<dbReference type="AlphaFoldDB" id="U5DAB1"/>
<dbReference type="Proteomes" id="UP000017836">
    <property type="component" value="Unassembled WGS sequence"/>
</dbReference>
<dbReference type="Pfam" id="PF14215">
    <property type="entry name" value="bHLH-MYC_N"/>
    <property type="match status" value="1"/>
</dbReference>
<evidence type="ECO:0000313" key="4">
    <source>
        <dbReference type="EMBL" id="ERN18367.1"/>
    </source>
</evidence>
<keyword evidence="5" id="KW-1185">Reference proteome</keyword>
<dbReference type="EMBL" id="KI392237">
    <property type="protein sequence ID" value="ERN18367.1"/>
    <property type="molecule type" value="Genomic_DNA"/>
</dbReference>
<sequence length="113" mass="13203">MRKRVLELRHLFFGGSDEENYELGLDRVFDIEMFYLVSLYFSFPNGFGILGRVFRTTKLLGLSNALNSSADYCYRTFIARLTSDPWLGWLRFPSLSSILFSHERTPPFMEEKG</sequence>
<keyword evidence="2" id="KW-0804">Transcription</keyword>
<evidence type="ECO:0000256" key="1">
    <source>
        <dbReference type="ARBA" id="ARBA00023015"/>
    </source>
</evidence>
<evidence type="ECO:0000313" key="5">
    <source>
        <dbReference type="Proteomes" id="UP000017836"/>
    </source>
</evidence>
<dbReference type="InterPro" id="IPR025610">
    <property type="entry name" value="MYC/MYB_N"/>
</dbReference>
<proteinExistence type="predicted"/>
<evidence type="ECO:0000259" key="3">
    <source>
        <dbReference type="Pfam" id="PF14215"/>
    </source>
</evidence>
<feature type="domain" description="Transcription factor MYC/MYB N-terminal" evidence="3">
    <location>
        <begin position="2"/>
        <end position="80"/>
    </location>
</feature>
<keyword evidence="1" id="KW-0805">Transcription regulation</keyword>
<dbReference type="STRING" id="13333.U5DAB1"/>
<dbReference type="Gramene" id="ERN18367">
    <property type="protein sequence ID" value="ERN18367"/>
    <property type="gene ID" value="AMTR_s00055p00213480"/>
</dbReference>
<organism evidence="4 5">
    <name type="scientific">Amborella trichopoda</name>
    <dbReference type="NCBI Taxonomy" id="13333"/>
    <lineage>
        <taxon>Eukaryota</taxon>
        <taxon>Viridiplantae</taxon>
        <taxon>Streptophyta</taxon>
        <taxon>Embryophyta</taxon>
        <taxon>Tracheophyta</taxon>
        <taxon>Spermatophyta</taxon>
        <taxon>Magnoliopsida</taxon>
        <taxon>Amborellales</taxon>
        <taxon>Amborellaceae</taxon>
        <taxon>Amborella</taxon>
    </lineage>
</organism>
<accession>U5DAB1</accession>
<name>U5DAB1_AMBTC</name>
<gene>
    <name evidence="4" type="ORF">AMTR_s00055p00213480</name>
</gene>
<dbReference type="HOGENOM" id="CLU_2136850_0_0_1"/>